<reference evidence="2 3" key="1">
    <citation type="journal article" date="2017" name="Mol. Biol. Evol.">
        <title>The 4-celled Tetrabaena socialis nuclear genome reveals the essential components for genetic control of cell number at the origin of multicellularity in the volvocine lineage.</title>
        <authorList>
            <person name="Featherston J."/>
            <person name="Arakaki Y."/>
            <person name="Hanschen E.R."/>
            <person name="Ferris P.J."/>
            <person name="Michod R.E."/>
            <person name="Olson B.J.S.C."/>
            <person name="Nozaki H."/>
            <person name="Durand P.M."/>
        </authorList>
    </citation>
    <scope>NUCLEOTIDE SEQUENCE [LARGE SCALE GENOMIC DNA]</scope>
    <source>
        <strain evidence="2 3">NIES-571</strain>
    </source>
</reference>
<organism evidence="2 3">
    <name type="scientific">Tetrabaena socialis</name>
    <dbReference type="NCBI Taxonomy" id="47790"/>
    <lineage>
        <taxon>Eukaryota</taxon>
        <taxon>Viridiplantae</taxon>
        <taxon>Chlorophyta</taxon>
        <taxon>core chlorophytes</taxon>
        <taxon>Chlorophyceae</taxon>
        <taxon>CS clade</taxon>
        <taxon>Chlamydomonadales</taxon>
        <taxon>Tetrabaenaceae</taxon>
        <taxon>Tetrabaena</taxon>
    </lineage>
</organism>
<dbReference type="Proteomes" id="UP000236333">
    <property type="component" value="Unassembled WGS sequence"/>
</dbReference>
<gene>
    <name evidence="2" type="ORF">TSOC_011737</name>
</gene>
<evidence type="ECO:0000313" key="3">
    <source>
        <dbReference type="Proteomes" id="UP000236333"/>
    </source>
</evidence>
<dbReference type="EMBL" id="PGGS01000683">
    <property type="protein sequence ID" value="PNH02295.1"/>
    <property type="molecule type" value="Genomic_DNA"/>
</dbReference>
<comment type="caution">
    <text evidence="2">The sequence shown here is derived from an EMBL/GenBank/DDBJ whole genome shotgun (WGS) entry which is preliminary data.</text>
</comment>
<feature type="region of interest" description="Disordered" evidence="1">
    <location>
        <begin position="72"/>
        <end position="104"/>
    </location>
</feature>
<evidence type="ECO:0000256" key="1">
    <source>
        <dbReference type="SAM" id="MobiDB-lite"/>
    </source>
</evidence>
<accession>A0A2J7ZPU6</accession>
<protein>
    <submittedName>
        <fullName evidence="2">Uncharacterized protein</fullName>
    </submittedName>
</protein>
<name>A0A2J7ZPU6_9CHLO</name>
<evidence type="ECO:0000313" key="2">
    <source>
        <dbReference type="EMBL" id="PNH02295.1"/>
    </source>
</evidence>
<proteinExistence type="predicted"/>
<keyword evidence="3" id="KW-1185">Reference proteome</keyword>
<sequence length="170" mass="17410">MVATWLCGPYAMWLSNGLGCIKGRVYDTWIPLSCSKGSSTSGPGAPDSSCCATITRSEAVVKMLPASSMPGAWHSGSAGGQLRPASPTCSRSMSSHAPRARGEGLEDRAHGGLAFQFGAWSAMVGPPHGRKVHDVVATRVQARAAIAAAGVHLDDARLAGGGLVRGLQLG</sequence>
<dbReference type="AlphaFoldDB" id="A0A2J7ZPU6"/>